<proteinExistence type="predicted"/>
<name>A0AC58G0G2_DANRE</name>
<accession>A0AC58G0G2</accession>
<evidence type="ECO:0000313" key="1">
    <source>
        <dbReference type="Proteomes" id="UP000000437"/>
    </source>
</evidence>
<sequence length="369" mass="40395">MNMRLFYRSLPLLLGFLSVQTSAAGTEVNIAGWGTATQSTIYMDGLPVNALNGISPPCTHTIVQTLPWWRLDLQKSYSVNRVSITNRLDCCSERINGAEIRIGDVPSDVFSNPVCAVVSTIPAGQTFSYSCNGMQGRYVFVDINAPSSILTLCAVGVFVVFPDNLATGKNVMQSSTYSSWIPEQAIDFNPGLSDPSIGCSSTNGQTDPWWRLDLGHIYQVSTVVVTNRLNCCPERINGAEIHIGNSLENNGNNNPICAVISSIPAGVSATFACDNMEGRYVSLLIRGEMKYITLCEVEVYGQGPCLKQSLMKLKLNSSFSLSEVRLLTQLESALAQRGFSDVTLQWTQLPKQEVMRKKVEQAHCAQTKR</sequence>
<protein>
    <submittedName>
        <fullName evidence="2">Uncharacterized protein isoform X1</fullName>
    </submittedName>
</protein>
<gene>
    <name evidence="2" type="primary">zgc:171424</name>
</gene>
<reference evidence="2" key="1">
    <citation type="submission" date="2025-08" db="UniProtKB">
        <authorList>
            <consortium name="RefSeq"/>
        </authorList>
    </citation>
    <scope>IDENTIFICATION</scope>
    <source>
        <strain evidence="2">Tuebingen</strain>
        <tissue evidence="2">Fibroblasts and whole tissue</tissue>
    </source>
</reference>
<dbReference type="Proteomes" id="UP000000437">
    <property type="component" value="Chromosome 7"/>
</dbReference>
<keyword evidence="1" id="KW-1185">Reference proteome</keyword>
<organism evidence="1 2">
    <name type="scientific">Danio rerio</name>
    <name type="common">Zebrafish</name>
    <name type="synonym">Brachydanio rerio</name>
    <dbReference type="NCBI Taxonomy" id="7955"/>
    <lineage>
        <taxon>Eukaryota</taxon>
        <taxon>Metazoa</taxon>
        <taxon>Chordata</taxon>
        <taxon>Craniata</taxon>
        <taxon>Vertebrata</taxon>
        <taxon>Euteleostomi</taxon>
        <taxon>Actinopterygii</taxon>
        <taxon>Neopterygii</taxon>
        <taxon>Teleostei</taxon>
        <taxon>Ostariophysi</taxon>
        <taxon>Cypriniformes</taxon>
        <taxon>Danionidae</taxon>
        <taxon>Danioninae</taxon>
        <taxon>Danio</taxon>
    </lineage>
</organism>
<dbReference type="RefSeq" id="XP_073763255.1">
    <property type="nucleotide sequence ID" value="XM_073907154.1"/>
</dbReference>
<evidence type="ECO:0000313" key="2">
    <source>
        <dbReference type="RefSeq" id="XP_073763255.1"/>
    </source>
</evidence>